<dbReference type="EMBL" id="JAVRRT010000007">
    <property type="protein sequence ID" value="KAK5170422.1"/>
    <property type="molecule type" value="Genomic_DNA"/>
</dbReference>
<name>A0AAV9PE62_9PEZI</name>
<feature type="region of interest" description="Disordered" evidence="1">
    <location>
        <begin position="236"/>
        <end position="266"/>
    </location>
</feature>
<protein>
    <recommendedName>
        <fullName evidence="4">Cell division control protein 14</fullName>
    </recommendedName>
</protein>
<comment type="caution">
    <text evidence="2">The sequence shown here is derived from an EMBL/GenBank/DDBJ whole genome shotgun (WGS) entry which is preliminary data.</text>
</comment>
<dbReference type="PANTHER" id="PTHR34065">
    <property type="entry name" value="CELL DIVISION CONTROL PROTEIN 14"/>
    <property type="match status" value="1"/>
</dbReference>
<accession>A0AAV9PE62</accession>
<dbReference type="SUPFAM" id="SSF48371">
    <property type="entry name" value="ARM repeat"/>
    <property type="match status" value="1"/>
</dbReference>
<dbReference type="InterPro" id="IPR016024">
    <property type="entry name" value="ARM-type_fold"/>
</dbReference>
<dbReference type="Pfam" id="PF08045">
    <property type="entry name" value="CDC14"/>
    <property type="match status" value="1"/>
</dbReference>
<keyword evidence="3" id="KW-1185">Reference proteome</keyword>
<evidence type="ECO:0000256" key="1">
    <source>
        <dbReference type="SAM" id="MobiDB-lite"/>
    </source>
</evidence>
<dbReference type="RefSeq" id="XP_064659620.1">
    <property type="nucleotide sequence ID" value="XM_064802259.1"/>
</dbReference>
<reference evidence="2 3" key="1">
    <citation type="submission" date="2023-08" db="EMBL/GenBank/DDBJ databases">
        <title>Black Yeasts Isolated from many extreme environments.</title>
        <authorList>
            <person name="Coleine C."/>
            <person name="Stajich J.E."/>
            <person name="Selbmann L."/>
        </authorList>
    </citation>
    <scope>NUCLEOTIDE SEQUENCE [LARGE SCALE GENOMIC DNA]</scope>
    <source>
        <strain evidence="2 3">CCFEE 5935</strain>
    </source>
</reference>
<organism evidence="2 3">
    <name type="scientific">Saxophila tyrrhenica</name>
    <dbReference type="NCBI Taxonomy" id="1690608"/>
    <lineage>
        <taxon>Eukaryota</taxon>
        <taxon>Fungi</taxon>
        <taxon>Dikarya</taxon>
        <taxon>Ascomycota</taxon>
        <taxon>Pezizomycotina</taxon>
        <taxon>Dothideomycetes</taxon>
        <taxon>Dothideomycetidae</taxon>
        <taxon>Mycosphaerellales</taxon>
        <taxon>Extremaceae</taxon>
        <taxon>Saxophila</taxon>
    </lineage>
</organism>
<gene>
    <name evidence="2" type="ORF">LTR77_005010</name>
</gene>
<dbReference type="InterPro" id="IPR012535">
    <property type="entry name" value="Cell_div_Cdc14"/>
</dbReference>
<dbReference type="PANTHER" id="PTHR34065:SF1">
    <property type="entry name" value="CELL DIVISION CONTROL PROTEIN 14"/>
    <property type="match status" value="1"/>
</dbReference>
<feature type="region of interest" description="Disordered" evidence="1">
    <location>
        <begin position="36"/>
        <end position="64"/>
    </location>
</feature>
<proteinExistence type="predicted"/>
<dbReference type="GeneID" id="89926354"/>
<dbReference type="AlphaFoldDB" id="A0AAV9PE62"/>
<dbReference type="Proteomes" id="UP001337655">
    <property type="component" value="Unassembled WGS sequence"/>
</dbReference>
<evidence type="ECO:0000313" key="3">
    <source>
        <dbReference type="Proteomes" id="UP001337655"/>
    </source>
</evidence>
<evidence type="ECO:0008006" key="4">
    <source>
        <dbReference type="Google" id="ProtNLM"/>
    </source>
</evidence>
<evidence type="ECO:0000313" key="2">
    <source>
        <dbReference type="EMBL" id="KAK5170422.1"/>
    </source>
</evidence>
<sequence length="297" mass="33142">MESLLSVGFDNISSRDSSKIRKGLRQIEGLLAQVCLSQPSSRSPHKRKSSHLSSKQPNSPKKLGELKSDPAFREFFRIQEGFQWNVASRLVSTLERLMGMGNPSQTDLLIVSTLDLLQGVLLLHPPSRCLFNREIHMNLLLDLLDSFNPPAVQSQAVLVLVAALLDCPRNIRTFENVDGLLTVTSLFRSRDTAKDVRMKTLEFLYFYLMQETPIMHAGSAPNTAVLQRSPSKIDNGFAGHARTHSGDSGGDMMDVDEDERETRTMSEKQRMLGQYLNNVAELVQDLEESAPFGVPQA</sequence>